<dbReference type="eggNOG" id="COG0826">
    <property type="taxonomic scope" value="Bacteria"/>
</dbReference>
<dbReference type="InterPro" id="IPR032525">
    <property type="entry name" value="Peptidase_U32_C"/>
</dbReference>
<keyword evidence="2 5" id="KW-0378">Hydrolase</keyword>
<name>K0B141_GOTA9</name>
<dbReference type="RefSeq" id="WP_014967493.1">
    <property type="nucleotide sequence ID" value="NC_018664.1"/>
</dbReference>
<dbReference type="KEGG" id="cad:Curi_c13460"/>
<dbReference type="OrthoDB" id="9807498at2"/>
<dbReference type="GO" id="GO:0008233">
    <property type="term" value="F:peptidase activity"/>
    <property type="evidence" value="ECO:0007669"/>
    <property type="project" value="UniProtKB-KW"/>
</dbReference>
<dbReference type="STRING" id="1128398.Curi_c13460"/>
<dbReference type="Gene3D" id="2.40.30.10">
    <property type="entry name" value="Translation factors"/>
    <property type="match status" value="1"/>
</dbReference>
<dbReference type="PROSITE" id="PS01276">
    <property type="entry name" value="PEPTIDASE_U32"/>
    <property type="match status" value="1"/>
</dbReference>
<feature type="domain" description="Peptidase family U32 C-terminal" evidence="4">
    <location>
        <begin position="324"/>
        <end position="406"/>
    </location>
</feature>
<accession>K0B141</accession>
<dbReference type="HOGENOM" id="CLU_011540_0_2_9"/>
<sequence length="411" mass="47701">MLNEKPELLAPAGDLEKLKFAIAYGADAVYLGGSKFGLRASAKNFTIEEMEQGVLYAHERGKKVYVTLNMIPHNEDLIGMSEYVKELERIGVDAVLVADPGVLEIVKESAPKLEIHLSTQANTTNYVAANFWYKQGIKRVVVAREQSLEEIKELRDKGNKELEIEAFVHGAMCISYSGRCLLSNYMTHRDANRGECAQSCRWRYYLVEEKRPGEYFPITEDEKGTYIYNSKDLCMLNHIPELIEAGIDSLKIEGRMKSPYYVATVIRAYRMVIDEYLKDPQNYKMDNKWLEEIKKASYRDFTTGFYFEKPDQNEQLYDTNSYIRGYDFVGLVLNYDEKNKIATVEQRNRIFVGDEIEIFGPNKEYFTQKIEKMWNDKEEEIDVAPRAQQKIKIKVDHPVEKMDILRKELNI</sequence>
<evidence type="ECO:0000256" key="2">
    <source>
        <dbReference type="ARBA" id="ARBA00022801"/>
    </source>
</evidence>
<dbReference type="Pfam" id="PF01136">
    <property type="entry name" value="Peptidase_U32"/>
    <property type="match status" value="1"/>
</dbReference>
<organism evidence="5 6">
    <name type="scientific">Gottschalkia acidurici (strain ATCC 7906 / DSM 604 / BCRC 14475 / CIP 104303 / KCTC 5404 / NCIMB 10678 / 9a)</name>
    <name type="common">Clostridium acidurici</name>
    <dbReference type="NCBI Taxonomy" id="1128398"/>
    <lineage>
        <taxon>Bacteria</taxon>
        <taxon>Bacillati</taxon>
        <taxon>Bacillota</taxon>
        <taxon>Tissierellia</taxon>
        <taxon>Tissierellales</taxon>
        <taxon>Gottschalkiaceae</taxon>
        <taxon>Gottschalkia</taxon>
    </lineage>
</organism>
<dbReference type="PANTHER" id="PTHR30217">
    <property type="entry name" value="PEPTIDASE U32 FAMILY"/>
    <property type="match status" value="1"/>
</dbReference>
<dbReference type="EMBL" id="CP003326">
    <property type="protein sequence ID" value="AFS78356.1"/>
    <property type="molecule type" value="Genomic_DNA"/>
</dbReference>
<dbReference type="PATRIC" id="fig|1128398.3.peg.1370"/>
<keyword evidence="1 5" id="KW-0645">Protease</keyword>
<dbReference type="InterPro" id="IPR001539">
    <property type="entry name" value="Peptidase_U32"/>
</dbReference>
<dbReference type="GO" id="GO:0006508">
    <property type="term" value="P:proteolysis"/>
    <property type="evidence" value="ECO:0007669"/>
    <property type="project" value="UniProtKB-KW"/>
</dbReference>
<evidence type="ECO:0000313" key="5">
    <source>
        <dbReference type="EMBL" id="AFS78356.1"/>
    </source>
</evidence>
<dbReference type="PANTHER" id="PTHR30217:SF6">
    <property type="entry name" value="TRNA HYDROXYLATION PROTEIN P"/>
    <property type="match status" value="1"/>
</dbReference>
<evidence type="ECO:0000313" key="6">
    <source>
        <dbReference type="Proteomes" id="UP000006094"/>
    </source>
</evidence>
<gene>
    <name evidence="5" type="primary">yrrO</name>
    <name evidence="5" type="ordered locus">Curi_c13460</name>
</gene>
<evidence type="ECO:0000256" key="3">
    <source>
        <dbReference type="ARBA" id="ARBA00038374"/>
    </source>
</evidence>
<dbReference type="EC" id="3.4.-.-" evidence="5"/>
<dbReference type="Pfam" id="PF16325">
    <property type="entry name" value="Peptidase_U32_C"/>
    <property type="match status" value="1"/>
</dbReference>
<protein>
    <submittedName>
        <fullName evidence="5">Protease YrrO</fullName>
        <ecNumber evidence="5">3.4.-.-</ecNumber>
    </submittedName>
</protein>
<proteinExistence type="inferred from homology"/>
<reference evidence="5 6" key="1">
    <citation type="journal article" date="2012" name="PLoS ONE">
        <title>The purine-utilizing bacterium Clostridium acidurici 9a: a genome-guided metabolic reconsideration.</title>
        <authorList>
            <person name="Hartwich K."/>
            <person name="Poehlein A."/>
            <person name="Daniel R."/>
        </authorList>
    </citation>
    <scope>NUCLEOTIDE SEQUENCE [LARGE SCALE GENOMIC DNA]</scope>
    <source>
        <strain evidence="6">ATCC 7906 / DSM 604 / BCRC 14475 / CIP 104303 / KCTC 5404 / NCIMB 10678 / 9a</strain>
    </source>
</reference>
<comment type="similarity">
    <text evidence="3">Belongs to the peptidase U32 family.</text>
</comment>
<evidence type="ECO:0000256" key="1">
    <source>
        <dbReference type="ARBA" id="ARBA00022670"/>
    </source>
</evidence>
<dbReference type="Proteomes" id="UP000006094">
    <property type="component" value="Chromosome"/>
</dbReference>
<keyword evidence="6" id="KW-1185">Reference proteome</keyword>
<evidence type="ECO:0000259" key="4">
    <source>
        <dbReference type="Pfam" id="PF16325"/>
    </source>
</evidence>
<dbReference type="AlphaFoldDB" id="K0B141"/>
<dbReference type="InterPro" id="IPR051454">
    <property type="entry name" value="RNA/ubiquinone_mod_enzymes"/>
</dbReference>